<evidence type="ECO:0000313" key="2">
    <source>
        <dbReference type="Proteomes" id="UP000682802"/>
    </source>
</evidence>
<keyword evidence="2" id="KW-1185">Reference proteome</keyword>
<evidence type="ECO:0000313" key="1">
    <source>
        <dbReference type="EMBL" id="QWG06684.1"/>
    </source>
</evidence>
<reference evidence="1 2" key="1">
    <citation type="submission" date="2021-05" db="EMBL/GenBank/DDBJ databases">
        <title>Comparative genomic studies on the polysaccharide-degrading batcterial strains of the Flammeovirga genus.</title>
        <authorList>
            <person name="Zewei F."/>
            <person name="Zheng Z."/>
            <person name="Yu L."/>
            <person name="Ruyue G."/>
            <person name="Yanhong M."/>
            <person name="Yuanyuan C."/>
            <person name="Jingyan G."/>
            <person name="Wenjun H."/>
        </authorList>
    </citation>
    <scope>NUCLEOTIDE SEQUENCE [LARGE SCALE GENOMIC DNA]</scope>
    <source>
        <strain evidence="1 2">YS10</strain>
    </source>
</reference>
<name>A0ABX8GSW5_9BACT</name>
<accession>A0ABX8GSW5</accession>
<dbReference type="EMBL" id="CP076128">
    <property type="protein sequence ID" value="QWG06684.1"/>
    <property type="molecule type" value="Genomic_DNA"/>
</dbReference>
<dbReference type="RefSeq" id="WP_144074090.1">
    <property type="nucleotide sequence ID" value="NZ_CP076128.1"/>
</dbReference>
<protein>
    <submittedName>
        <fullName evidence="1">Uncharacterized protein</fullName>
    </submittedName>
</protein>
<organism evidence="1 2">
    <name type="scientific">Flammeovirga kamogawensis</name>
    <dbReference type="NCBI Taxonomy" id="373891"/>
    <lineage>
        <taxon>Bacteria</taxon>
        <taxon>Pseudomonadati</taxon>
        <taxon>Bacteroidota</taxon>
        <taxon>Cytophagia</taxon>
        <taxon>Cytophagales</taxon>
        <taxon>Flammeovirgaceae</taxon>
        <taxon>Flammeovirga</taxon>
    </lineage>
</organism>
<sequence>MNVVELLDSLALDFEVLSENLDTWCTEAIVNEDYLDPHLFIKDIKVEIEDLIDKMEKRSNVSMKQSLATKLQGKLIVTIDVLQKILELSEQNYFDEDGLKVIESNLIYFKNINTSYFSDEINFERGILSSSLSNSENALAIYFYKELSDTYVGAEELKSAKLIGLYFDNKNLEKSYSRIEKNPFWKNVINNSGDIDVEEYIKNGKEYQLRIDIKTLEKILSTENFNKRYELIAEEMSLIKDKLDEKSNLLIN</sequence>
<gene>
    <name evidence="1" type="ORF">KM029_15410</name>
</gene>
<proteinExistence type="predicted"/>
<dbReference type="Proteomes" id="UP000682802">
    <property type="component" value="Chromosome 1"/>
</dbReference>